<dbReference type="PROSITE" id="PS00626">
    <property type="entry name" value="RCC1_2"/>
    <property type="match status" value="2"/>
</dbReference>
<reference evidence="8" key="1">
    <citation type="submission" date="2021-01" db="EMBL/GenBank/DDBJ databases">
        <authorList>
            <person name="Corre E."/>
            <person name="Pelletier E."/>
            <person name="Niang G."/>
            <person name="Scheremetjew M."/>
            <person name="Finn R."/>
            <person name="Kale V."/>
            <person name="Holt S."/>
            <person name="Cochrane G."/>
            <person name="Meng A."/>
            <person name="Brown T."/>
            <person name="Cohen L."/>
        </authorList>
    </citation>
    <scope>NUCLEOTIDE SEQUENCE</scope>
    <source>
        <strain evidence="8">CCMP644</strain>
    </source>
</reference>
<dbReference type="PANTHER" id="PTHR22872">
    <property type="entry name" value="BTK-BINDING PROTEIN-RELATED"/>
    <property type="match status" value="1"/>
</dbReference>
<evidence type="ECO:0000313" key="8">
    <source>
        <dbReference type="EMBL" id="CAD8961300.1"/>
    </source>
</evidence>
<dbReference type="PROSITE" id="PS50026">
    <property type="entry name" value="EGF_3"/>
    <property type="match status" value="3"/>
</dbReference>
<dbReference type="PRINTS" id="PR00633">
    <property type="entry name" value="RCCNDNSATION"/>
</dbReference>
<dbReference type="SMART" id="SM00181">
    <property type="entry name" value="EGF"/>
    <property type="match status" value="7"/>
</dbReference>
<keyword evidence="2 3" id="KW-1015">Disulfide bond</keyword>
<gene>
    <name evidence="8" type="ORF">HAND00432_LOCUS15038</name>
</gene>
<evidence type="ECO:0000256" key="1">
    <source>
        <dbReference type="ARBA" id="ARBA00022737"/>
    </source>
</evidence>
<feature type="region of interest" description="Disordered" evidence="5">
    <location>
        <begin position="492"/>
        <end position="527"/>
    </location>
</feature>
<dbReference type="InterPro" id="IPR009091">
    <property type="entry name" value="RCC1/BLIP-II"/>
</dbReference>
<evidence type="ECO:0000256" key="6">
    <source>
        <dbReference type="SAM" id="Phobius"/>
    </source>
</evidence>
<evidence type="ECO:0000259" key="7">
    <source>
        <dbReference type="PROSITE" id="PS50026"/>
    </source>
</evidence>
<evidence type="ECO:0000256" key="3">
    <source>
        <dbReference type="PROSITE-ProRule" id="PRU00076"/>
    </source>
</evidence>
<dbReference type="InterPro" id="IPR000742">
    <property type="entry name" value="EGF"/>
</dbReference>
<dbReference type="InterPro" id="IPR058923">
    <property type="entry name" value="RCC1-like_dom"/>
</dbReference>
<feature type="domain" description="EGF-like" evidence="7">
    <location>
        <begin position="231"/>
        <end position="270"/>
    </location>
</feature>
<evidence type="ECO:0000256" key="5">
    <source>
        <dbReference type="SAM" id="MobiDB-lite"/>
    </source>
</evidence>
<keyword evidence="6" id="KW-0472">Membrane</keyword>
<name>A0A7S1E0E8_HEMAN</name>
<comment type="caution">
    <text evidence="3">Lacks conserved residue(s) required for the propagation of feature annotation.</text>
</comment>
<dbReference type="PROSITE" id="PS00022">
    <property type="entry name" value="EGF_1"/>
    <property type="match status" value="3"/>
</dbReference>
<dbReference type="Pfam" id="PF25390">
    <property type="entry name" value="WD40_RLD"/>
    <property type="match status" value="1"/>
</dbReference>
<sequence>MGLGDFSQRNQPTKVDFLVGTNIVKVASGAYHTLVLTDEGVVYSTGLNDNGQLGHGDLESRKVPTIVEALLTRNVSAVAAGDYASYIVTDAGEVYSWGNNAYQQLGLNIPKVTQRILMPTRIDSLTGLNANIYSIVGGQRTVFAVDQGSDIYAIGNNDFGMLGTGDETQRASPEKVPAFVGENVFQVASGAYHSVAITGCFDLAMPCSGHGRCDGDGKCLCDTGYKGYRCADACPGGVGNACNNNGDCITPLGGSSFCICFAGYIGADCSNECPGGALSTCSGNGICVADGTCQCNTGWSGLNCSTPCPGTKALPCSGLGQCTDGSCKCFLGFAGQNCSTECDGGAYNPCSYNGECQFDGSCKCFKGFRRSDCSCECPGGAENTCFGRGSCNDQCTCDCRTGYRGQNCSVDCPGGFNSWMNGEPVIIHVCSGHGECDAKGECFCDVAWSGDACEIGPPDFTILILIIAAALLGLCCIAGIGSIIRRRKMKIGERERKRQARKKLRSKKKNKGGKSKDRSKRKGKVDK</sequence>
<dbReference type="InterPro" id="IPR051625">
    <property type="entry name" value="Signaling_Regulatory_Domain"/>
</dbReference>
<keyword evidence="1" id="KW-0677">Repeat</keyword>
<feature type="repeat" description="RCC1" evidence="4">
    <location>
        <begin position="40"/>
        <end position="91"/>
    </location>
</feature>
<accession>A0A7S1E0E8</accession>
<evidence type="ECO:0000256" key="2">
    <source>
        <dbReference type="ARBA" id="ARBA00023157"/>
    </source>
</evidence>
<dbReference type="InterPro" id="IPR000408">
    <property type="entry name" value="Reg_chr_condens"/>
</dbReference>
<dbReference type="Gene3D" id="2.10.25.10">
    <property type="entry name" value="Laminin"/>
    <property type="match status" value="4"/>
</dbReference>
<feature type="repeat" description="RCC1" evidence="4">
    <location>
        <begin position="1"/>
        <end position="39"/>
    </location>
</feature>
<protein>
    <recommendedName>
        <fullName evidence="7">EGF-like domain-containing protein</fullName>
    </recommendedName>
</protein>
<organism evidence="8">
    <name type="scientific">Hemiselmis andersenii</name>
    <name type="common">Cryptophyte alga</name>
    <dbReference type="NCBI Taxonomy" id="464988"/>
    <lineage>
        <taxon>Eukaryota</taxon>
        <taxon>Cryptophyceae</taxon>
        <taxon>Cryptomonadales</taxon>
        <taxon>Hemiselmidaceae</taxon>
        <taxon>Hemiselmis</taxon>
    </lineage>
</organism>
<feature type="domain" description="EGF-like" evidence="7">
    <location>
        <begin position="271"/>
        <end position="305"/>
    </location>
</feature>
<dbReference type="AlphaFoldDB" id="A0A7S1E0E8"/>
<dbReference type="EMBL" id="HBFX01024684">
    <property type="protein sequence ID" value="CAD8961300.1"/>
    <property type="molecule type" value="Transcribed_RNA"/>
</dbReference>
<dbReference type="PROSITE" id="PS50012">
    <property type="entry name" value="RCC1_3"/>
    <property type="match status" value="4"/>
</dbReference>
<dbReference type="InterPro" id="IPR013111">
    <property type="entry name" value="EGF_extracell"/>
</dbReference>
<feature type="compositionally biased region" description="Basic residues" evidence="5">
    <location>
        <begin position="497"/>
        <end position="527"/>
    </location>
</feature>
<dbReference type="Pfam" id="PF23106">
    <property type="entry name" value="EGF_Teneurin"/>
    <property type="match status" value="3"/>
</dbReference>
<feature type="domain" description="EGF-like" evidence="7">
    <location>
        <begin position="421"/>
        <end position="454"/>
    </location>
</feature>
<proteinExistence type="predicted"/>
<keyword evidence="3" id="KW-0245">EGF-like domain</keyword>
<feature type="transmembrane region" description="Helical" evidence="6">
    <location>
        <begin position="460"/>
        <end position="484"/>
    </location>
</feature>
<feature type="repeat" description="RCC1" evidence="4">
    <location>
        <begin position="92"/>
        <end position="148"/>
    </location>
</feature>
<dbReference type="Pfam" id="PF07974">
    <property type="entry name" value="EGF_2"/>
    <property type="match status" value="2"/>
</dbReference>
<feature type="disulfide bond" evidence="3">
    <location>
        <begin position="444"/>
        <end position="453"/>
    </location>
</feature>
<evidence type="ECO:0000256" key="4">
    <source>
        <dbReference type="PROSITE-ProRule" id="PRU00235"/>
    </source>
</evidence>
<keyword evidence="6" id="KW-1133">Transmembrane helix</keyword>
<feature type="repeat" description="RCC1" evidence="4">
    <location>
        <begin position="149"/>
        <end position="200"/>
    </location>
</feature>
<dbReference type="Gene3D" id="2.130.10.30">
    <property type="entry name" value="Regulator of chromosome condensation 1/beta-lactamase-inhibitor protein II"/>
    <property type="match status" value="1"/>
</dbReference>
<dbReference type="SUPFAM" id="SSF50985">
    <property type="entry name" value="RCC1/BLIP-II"/>
    <property type="match status" value="1"/>
</dbReference>
<keyword evidence="6" id="KW-0812">Transmembrane</keyword>
<feature type="disulfide bond" evidence="3">
    <location>
        <begin position="295"/>
        <end position="304"/>
    </location>
</feature>
<feature type="disulfide bond" evidence="3">
    <location>
        <begin position="260"/>
        <end position="269"/>
    </location>
</feature>